<evidence type="ECO:0000313" key="3">
    <source>
        <dbReference type="EMBL" id="SPC94755.1"/>
    </source>
</evidence>
<gene>
    <name evidence="3" type="ORF">FSB_LOCUS22637</name>
</gene>
<dbReference type="PANTHER" id="PTHR18640">
    <property type="entry name" value="SOLUTE CARRIER FAMILY 10 MEMBER 7"/>
    <property type="match status" value="1"/>
</dbReference>
<accession>A0A2N9G5L1</accession>
<dbReference type="InterPro" id="IPR038770">
    <property type="entry name" value="Na+/solute_symporter_sf"/>
</dbReference>
<sequence>MVYCLLPPLFGSVSILMITPYFSRAILQMQLHPQEFVTGLAMFSCMPTTLSSGVALTHLAGGNSALALAMTVISNMLGILILLVTTKISNGGGGFVGGKWWQQWQMTGNGSDGGLVVATGDSGSWQSVAIMARDWWPACGGARAEGVLAGGW</sequence>
<keyword evidence="2" id="KW-0812">Transmembrane</keyword>
<dbReference type="AlphaFoldDB" id="A0A2N9G5L1"/>
<proteinExistence type="predicted"/>
<organism evidence="3">
    <name type="scientific">Fagus sylvatica</name>
    <name type="common">Beechnut</name>
    <dbReference type="NCBI Taxonomy" id="28930"/>
    <lineage>
        <taxon>Eukaryota</taxon>
        <taxon>Viridiplantae</taxon>
        <taxon>Streptophyta</taxon>
        <taxon>Embryophyta</taxon>
        <taxon>Tracheophyta</taxon>
        <taxon>Spermatophyta</taxon>
        <taxon>Magnoliopsida</taxon>
        <taxon>eudicotyledons</taxon>
        <taxon>Gunneridae</taxon>
        <taxon>Pentapetalae</taxon>
        <taxon>rosids</taxon>
        <taxon>fabids</taxon>
        <taxon>Fagales</taxon>
        <taxon>Fagaceae</taxon>
        <taxon>Fagus</taxon>
    </lineage>
</organism>
<dbReference type="GO" id="GO:0016020">
    <property type="term" value="C:membrane"/>
    <property type="evidence" value="ECO:0007669"/>
    <property type="project" value="UniProtKB-SubCell"/>
</dbReference>
<dbReference type="GO" id="GO:0009941">
    <property type="term" value="C:chloroplast envelope"/>
    <property type="evidence" value="ECO:0007669"/>
    <property type="project" value="TreeGrafter"/>
</dbReference>
<evidence type="ECO:0000256" key="2">
    <source>
        <dbReference type="SAM" id="Phobius"/>
    </source>
</evidence>
<feature type="transmembrane region" description="Helical" evidence="2">
    <location>
        <begin position="6"/>
        <end position="27"/>
    </location>
</feature>
<dbReference type="InterPro" id="IPR016833">
    <property type="entry name" value="Put_Na-Bile_cotransptr"/>
</dbReference>
<keyword evidence="2" id="KW-1133">Transmembrane helix</keyword>
<dbReference type="Pfam" id="PF13593">
    <property type="entry name" value="SBF_like"/>
    <property type="match status" value="1"/>
</dbReference>
<feature type="transmembrane region" description="Helical" evidence="2">
    <location>
        <begin position="39"/>
        <end position="59"/>
    </location>
</feature>
<dbReference type="Gene3D" id="1.20.1530.20">
    <property type="match status" value="1"/>
</dbReference>
<evidence type="ECO:0000256" key="1">
    <source>
        <dbReference type="ARBA" id="ARBA00004141"/>
    </source>
</evidence>
<dbReference type="EMBL" id="OIVN01001509">
    <property type="protein sequence ID" value="SPC94755.1"/>
    <property type="molecule type" value="Genomic_DNA"/>
</dbReference>
<reference evidence="3" key="1">
    <citation type="submission" date="2018-02" db="EMBL/GenBank/DDBJ databases">
        <authorList>
            <person name="Cohen D.B."/>
            <person name="Kent A.D."/>
        </authorList>
    </citation>
    <scope>NUCLEOTIDE SEQUENCE</scope>
</reference>
<comment type="subcellular location">
    <subcellularLocation>
        <location evidence="1">Membrane</location>
        <topology evidence="1">Multi-pass membrane protein</topology>
    </subcellularLocation>
</comment>
<protein>
    <submittedName>
        <fullName evidence="3">Uncharacterized protein</fullName>
    </submittedName>
</protein>
<name>A0A2N9G5L1_FAGSY</name>
<dbReference type="PANTHER" id="PTHR18640:SF10">
    <property type="entry name" value="SODIUM_METABOLITE COTRANSPORTER BASS4, CHLOROPLASTIC-RELATED"/>
    <property type="match status" value="1"/>
</dbReference>
<keyword evidence="2" id="KW-0472">Membrane</keyword>
<feature type="transmembrane region" description="Helical" evidence="2">
    <location>
        <begin position="65"/>
        <end position="84"/>
    </location>
</feature>